<proteinExistence type="predicted"/>
<reference evidence="2" key="1">
    <citation type="journal article" date="2019" name="Int. J. Syst. Evol. Microbiol.">
        <title>The Global Catalogue of Microorganisms (GCM) 10K type strain sequencing project: providing services to taxonomists for standard genome sequencing and annotation.</title>
        <authorList>
            <consortium name="The Broad Institute Genomics Platform"/>
            <consortium name="The Broad Institute Genome Sequencing Center for Infectious Disease"/>
            <person name="Wu L."/>
            <person name="Ma J."/>
        </authorList>
    </citation>
    <scope>NUCLEOTIDE SEQUENCE [LARGE SCALE GENOMIC DNA]</scope>
    <source>
        <strain evidence="2">CGMCC 4.7323</strain>
    </source>
</reference>
<name>A0ABQ2K292_9ACTN</name>
<protein>
    <recommendedName>
        <fullName evidence="3">Restriction endonuclease</fullName>
    </recommendedName>
</protein>
<dbReference type="EMBL" id="BMND01000087">
    <property type="protein sequence ID" value="GGN65529.1"/>
    <property type="molecule type" value="Genomic_DNA"/>
</dbReference>
<keyword evidence="2" id="KW-1185">Reference proteome</keyword>
<evidence type="ECO:0000313" key="2">
    <source>
        <dbReference type="Proteomes" id="UP000600080"/>
    </source>
</evidence>
<gene>
    <name evidence="1" type="ORF">GCM10012285_68440</name>
</gene>
<dbReference type="RefSeq" id="WP_189104806.1">
    <property type="nucleotide sequence ID" value="NZ_BMND01000087.1"/>
</dbReference>
<sequence length="133" mass="14268">MTYTVLYDPDGRIEDLPLDREPHEKLARAVLAWTETSNTQPADCTLIALQLTGHARLVAAAVQLQASSLSAGSGRRALAEAILGEASRRLPAPVQDSVRCCQNRARLLRALYERLDGLHDAAPAPAPAHAPAL</sequence>
<comment type="caution">
    <text evidence="1">The sequence shown here is derived from an EMBL/GenBank/DDBJ whole genome shotgun (WGS) entry which is preliminary data.</text>
</comment>
<organism evidence="1 2">
    <name type="scientific">Streptomyces kronopolitis</name>
    <dbReference type="NCBI Taxonomy" id="1612435"/>
    <lineage>
        <taxon>Bacteria</taxon>
        <taxon>Bacillati</taxon>
        <taxon>Actinomycetota</taxon>
        <taxon>Actinomycetes</taxon>
        <taxon>Kitasatosporales</taxon>
        <taxon>Streptomycetaceae</taxon>
        <taxon>Streptomyces</taxon>
    </lineage>
</organism>
<evidence type="ECO:0000313" key="1">
    <source>
        <dbReference type="EMBL" id="GGN65529.1"/>
    </source>
</evidence>
<dbReference type="GeneID" id="301552542"/>
<evidence type="ECO:0008006" key="3">
    <source>
        <dbReference type="Google" id="ProtNLM"/>
    </source>
</evidence>
<dbReference type="Proteomes" id="UP000600080">
    <property type="component" value="Unassembled WGS sequence"/>
</dbReference>
<accession>A0ABQ2K292</accession>